<dbReference type="EMBL" id="CM047903">
    <property type="protein sequence ID" value="KAJ0093443.1"/>
    <property type="molecule type" value="Genomic_DNA"/>
</dbReference>
<evidence type="ECO:0000313" key="2">
    <source>
        <dbReference type="Proteomes" id="UP001164250"/>
    </source>
</evidence>
<accession>A0ACC1B3Q4</accession>
<reference evidence="2" key="1">
    <citation type="journal article" date="2023" name="G3 (Bethesda)">
        <title>Genome assembly and association tests identify interacting loci associated with vigor, precocity, and sex in interspecific pistachio rootstocks.</title>
        <authorList>
            <person name="Palmer W."/>
            <person name="Jacygrad E."/>
            <person name="Sagayaradj S."/>
            <person name="Cavanaugh K."/>
            <person name="Han R."/>
            <person name="Bertier L."/>
            <person name="Beede B."/>
            <person name="Kafkas S."/>
            <person name="Golino D."/>
            <person name="Preece J."/>
            <person name="Michelmore R."/>
        </authorList>
    </citation>
    <scope>NUCLEOTIDE SEQUENCE [LARGE SCALE GENOMIC DNA]</scope>
</reference>
<organism evidence="1 2">
    <name type="scientific">Pistacia atlantica</name>
    <dbReference type="NCBI Taxonomy" id="434234"/>
    <lineage>
        <taxon>Eukaryota</taxon>
        <taxon>Viridiplantae</taxon>
        <taxon>Streptophyta</taxon>
        <taxon>Embryophyta</taxon>
        <taxon>Tracheophyta</taxon>
        <taxon>Spermatophyta</taxon>
        <taxon>Magnoliopsida</taxon>
        <taxon>eudicotyledons</taxon>
        <taxon>Gunneridae</taxon>
        <taxon>Pentapetalae</taxon>
        <taxon>rosids</taxon>
        <taxon>malvids</taxon>
        <taxon>Sapindales</taxon>
        <taxon>Anacardiaceae</taxon>
        <taxon>Pistacia</taxon>
    </lineage>
</organism>
<gene>
    <name evidence="1" type="ORF">Patl1_24903</name>
</gene>
<evidence type="ECO:0000313" key="1">
    <source>
        <dbReference type="EMBL" id="KAJ0093443.1"/>
    </source>
</evidence>
<sequence length="435" mass="49324">MGFRALSTEDVIRFAMTKYLQFSCQGCGDLSWLNRFCGSVPNKFSEVDTKEVELMYFLLVSAEKIGSLQFDCASIFLNHCLNFSSKNGTSLQRIVHYFGKALREKFDRETGRITSRGVKLKETMPLQRQEIMVSLRPALIACYQELPFYPATQFAEMQAIIERVASAKRVHFIDLEIRLGSQCTVLMQALAQRELPLEHLTITAVNFGTMSKQDTEEIGKSLVHFAETLNLPFSFKVAMVTDNKDLNQDLFELNDAEVIAVHASIILSHIVGQPHCLESLIRVLRKINPCVMVVTEVEANYNVSSFEELFFEVLFYYSALFDSLEVCMSQNDPNRMMFEETFLGPRLLSVMVNEGEEKINVKHMKIGAWRDIFKKFGLVEAELSMSSLNHAELVKKRFAGGIGDSCTLVRDGKGLIVGWKGSPQLALSVWKFHQD</sequence>
<keyword evidence="2" id="KW-1185">Reference proteome</keyword>
<proteinExistence type="predicted"/>
<name>A0ACC1B3Q4_9ROSI</name>
<dbReference type="Proteomes" id="UP001164250">
    <property type="component" value="Chromosome 7"/>
</dbReference>
<protein>
    <submittedName>
        <fullName evidence="1">Uncharacterized protein</fullName>
    </submittedName>
</protein>
<comment type="caution">
    <text evidence="1">The sequence shown here is derived from an EMBL/GenBank/DDBJ whole genome shotgun (WGS) entry which is preliminary data.</text>
</comment>